<name>A0A8T2PK29_9TELE</name>
<organism evidence="2 3">
    <name type="scientific">Albula glossodonta</name>
    <name type="common">roundjaw bonefish</name>
    <dbReference type="NCBI Taxonomy" id="121402"/>
    <lineage>
        <taxon>Eukaryota</taxon>
        <taxon>Metazoa</taxon>
        <taxon>Chordata</taxon>
        <taxon>Craniata</taxon>
        <taxon>Vertebrata</taxon>
        <taxon>Euteleostomi</taxon>
        <taxon>Actinopterygii</taxon>
        <taxon>Neopterygii</taxon>
        <taxon>Teleostei</taxon>
        <taxon>Albuliformes</taxon>
        <taxon>Albulidae</taxon>
        <taxon>Albula</taxon>
    </lineage>
</organism>
<dbReference type="OrthoDB" id="8633482at2759"/>
<accession>A0A8T2PK29</accession>
<dbReference type="AlphaFoldDB" id="A0A8T2PK29"/>
<protein>
    <submittedName>
        <fullName evidence="2">Uncharacterized protein</fullName>
    </submittedName>
</protein>
<proteinExistence type="predicted"/>
<comment type="caution">
    <text evidence="2">The sequence shown here is derived from an EMBL/GenBank/DDBJ whole genome shotgun (WGS) entry which is preliminary data.</text>
</comment>
<sequence length="127" mass="13529">MKQHVQMQGNSEVEGKKEETTVADLHVLSKTLLSTKTADMPQQVTVDHSGTGDSVSNTVGSIYIYSPGMVVLGANSSDQKEEVGPPGEGPANLGSPQQESHVVAQERACVQEEEYKDLCYPVPATGK</sequence>
<gene>
    <name evidence="2" type="ORF">JZ751_017510</name>
</gene>
<dbReference type="Proteomes" id="UP000824540">
    <property type="component" value="Unassembled WGS sequence"/>
</dbReference>
<dbReference type="EMBL" id="JAFBMS010000004">
    <property type="protein sequence ID" value="KAG9352934.1"/>
    <property type="molecule type" value="Genomic_DNA"/>
</dbReference>
<evidence type="ECO:0000313" key="2">
    <source>
        <dbReference type="EMBL" id="KAG9352934.1"/>
    </source>
</evidence>
<feature type="compositionally biased region" description="Polar residues" evidence="1">
    <location>
        <begin position="1"/>
        <end position="11"/>
    </location>
</feature>
<feature type="region of interest" description="Disordered" evidence="1">
    <location>
        <begin position="75"/>
        <end position="106"/>
    </location>
</feature>
<feature type="region of interest" description="Disordered" evidence="1">
    <location>
        <begin position="1"/>
        <end position="20"/>
    </location>
</feature>
<evidence type="ECO:0000313" key="3">
    <source>
        <dbReference type="Proteomes" id="UP000824540"/>
    </source>
</evidence>
<reference evidence="2" key="1">
    <citation type="thesis" date="2021" institute="BYU ScholarsArchive" country="Provo, UT, USA">
        <title>Applications of and Algorithms for Genome Assembly and Genomic Analyses with an Emphasis on Marine Teleosts.</title>
        <authorList>
            <person name="Pickett B.D."/>
        </authorList>
    </citation>
    <scope>NUCLEOTIDE SEQUENCE</scope>
    <source>
        <strain evidence="2">HI-2016</strain>
    </source>
</reference>
<evidence type="ECO:0000256" key="1">
    <source>
        <dbReference type="SAM" id="MobiDB-lite"/>
    </source>
</evidence>
<keyword evidence="3" id="KW-1185">Reference proteome</keyword>